<feature type="chain" id="PRO_5007387994" description="DUF4426 domain-containing protein" evidence="1">
    <location>
        <begin position="23"/>
        <end position="153"/>
    </location>
</feature>
<protein>
    <recommendedName>
        <fullName evidence="2">DUF4426 domain-containing protein</fullName>
    </recommendedName>
</protein>
<dbReference type="EMBL" id="JSZA02000153">
    <property type="protein sequence ID" value="KHD06796.1"/>
    <property type="molecule type" value="Genomic_DNA"/>
</dbReference>
<name>A0A0A6RSE7_9GAMM</name>
<dbReference type="InterPro" id="IPR025218">
    <property type="entry name" value="DUF4426"/>
</dbReference>
<feature type="signal peptide" evidence="1">
    <location>
        <begin position="1"/>
        <end position="22"/>
    </location>
</feature>
<evidence type="ECO:0000313" key="4">
    <source>
        <dbReference type="Proteomes" id="UP000030428"/>
    </source>
</evidence>
<keyword evidence="1" id="KW-0732">Signal</keyword>
<accession>A0A0A6RSE7</accession>
<dbReference type="Gene3D" id="2.60.40.3340">
    <property type="entry name" value="Domain of unknown function DUF4426"/>
    <property type="match status" value="1"/>
</dbReference>
<feature type="domain" description="DUF4426" evidence="2">
    <location>
        <begin position="29"/>
        <end position="153"/>
    </location>
</feature>
<dbReference type="Proteomes" id="UP000030428">
    <property type="component" value="Unassembled WGS sequence"/>
</dbReference>
<dbReference type="Pfam" id="PF14467">
    <property type="entry name" value="DUF4426"/>
    <property type="match status" value="1"/>
</dbReference>
<sequence>MLAKKASILAILVLFFSSYAMAGDLRTDDGYVIYYNALNTTMLPKEVARAYGIVRSKNRAMLNVSVRKGGEGSLLQTKAVLAKVTAQAVNLTGQLKKLDMRRIEEGNADQRAIYYIAVFSITNEEMWNFTINVEPENQAKVEEIKFRQQFFVD</sequence>
<dbReference type="AlphaFoldDB" id="A0A0A6RSE7"/>
<gene>
    <name evidence="3" type="ORF">PN36_26305</name>
</gene>
<organism evidence="3 4">
    <name type="scientific">Candidatus Thiomargarita nelsonii</name>
    <dbReference type="NCBI Taxonomy" id="1003181"/>
    <lineage>
        <taxon>Bacteria</taxon>
        <taxon>Pseudomonadati</taxon>
        <taxon>Pseudomonadota</taxon>
        <taxon>Gammaproteobacteria</taxon>
        <taxon>Thiotrichales</taxon>
        <taxon>Thiotrichaceae</taxon>
        <taxon>Thiomargarita</taxon>
    </lineage>
</organism>
<keyword evidence="4" id="KW-1185">Reference proteome</keyword>
<evidence type="ECO:0000313" key="3">
    <source>
        <dbReference type="EMBL" id="KHD06796.1"/>
    </source>
</evidence>
<comment type="caution">
    <text evidence="3">The sequence shown here is derived from an EMBL/GenBank/DDBJ whole genome shotgun (WGS) entry which is preliminary data.</text>
</comment>
<proteinExistence type="predicted"/>
<evidence type="ECO:0000259" key="2">
    <source>
        <dbReference type="Pfam" id="PF14467"/>
    </source>
</evidence>
<reference evidence="3 4" key="1">
    <citation type="journal article" date="2016" name="Front. Microbiol.">
        <title>Single-Cell (Meta-)Genomics of a Dimorphic Candidatus Thiomargarita nelsonii Reveals Genomic Plasticity.</title>
        <authorList>
            <person name="Flood B.E."/>
            <person name="Fliss P."/>
            <person name="Jones D.S."/>
            <person name="Dick G.J."/>
            <person name="Jain S."/>
            <person name="Kaster A.K."/>
            <person name="Winkel M."/>
            <person name="Mussmann M."/>
            <person name="Bailey J."/>
        </authorList>
    </citation>
    <scope>NUCLEOTIDE SEQUENCE [LARGE SCALE GENOMIC DNA]</scope>
    <source>
        <strain evidence="3">Hydrate Ridge</strain>
    </source>
</reference>
<evidence type="ECO:0000256" key="1">
    <source>
        <dbReference type="SAM" id="SignalP"/>
    </source>
</evidence>